<dbReference type="GO" id="GO:0000324">
    <property type="term" value="C:fungal-type vacuole"/>
    <property type="evidence" value="ECO:0007669"/>
    <property type="project" value="TreeGrafter"/>
</dbReference>
<feature type="compositionally biased region" description="Basic and acidic residues" evidence="7">
    <location>
        <begin position="301"/>
        <end position="321"/>
    </location>
</feature>
<dbReference type="eggNOG" id="KOG3145">
    <property type="taxonomic scope" value="Eukaryota"/>
</dbReference>
<dbReference type="GO" id="GO:0012505">
    <property type="term" value="C:endomembrane system"/>
    <property type="evidence" value="ECO:0007669"/>
    <property type="project" value="UniProtKB-SubCell"/>
</dbReference>
<evidence type="ECO:0000256" key="4">
    <source>
        <dbReference type="ARBA" id="ARBA00022737"/>
    </source>
</evidence>
<proteinExistence type="predicted"/>
<dbReference type="InterPro" id="IPR006603">
    <property type="entry name" value="PQ-loop_rpt"/>
</dbReference>
<evidence type="ECO:0000256" key="6">
    <source>
        <dbReference type="ARBA" id="ARBA00023136"/>
    </source>
</evidence>
<dbReference type="PANTHER" id="PTHR13131">
    <property type="entry name" value="CYSTINOSIN"/>
    <property type="match status" value="1"/>
</dbReference>
<evidence type="ECO:0000256" key="2">
    <source>
        <dbReference type="ARBA" id="ARBA00022448"/>
    </source>
</evidence>
<dbReference type="AlphaFoldDB" id="A0A061HAH4"/>
<evidence type="ECO:0000256" key="1">
    <source>
        <dbReference type="ARBA" id="ARBA00004127"/>
    </source>
</evidence>
<evidence type="ECO:0000313" key="9">
    <source>
        <dbReference type="EMBL" id="EPQ27581.1"/>
    </source>
</evidence>
<evidence type="ECO:0000256" key="8">
    <source>
        <dbReference type="SAM" id="Phobius"/>
    </source>
</evidence>
<dbReference type="RefSeq" id="XP_007880438.1">
    <property type="nucleotide sequence ID" value="XM_007882247.1"/>
</dbReference>
<dbReference type="OrthoDB" id="75720at2759"/>
<reference evidence="9 10" key="1">
    <citation type="journal article" date="2013" name="Plant Cell">
        <title>The transition from a phytopathogenic smut ancestor to an anamorphic biocontrol agent deciphered by comparative whole-genome analysis.</title>
        <authorList>
            <person name="Lefebvre F."/>
            <person name="Joly D.L."/>
            <person name="Labbe C."/>
            <person name="Teichmann B."/>
            <person name="Linning R."/>
            <person name="Belzile F."/>
            <person name="Bakkeren G."/>
            <person name="Belanger R.R."/>
        </authorList>
    </citation>
    <scope>NUCLEOTIDE SEQUENCE [LARGE SCALE GENOMIC DNA]</scope>
    <source>
        <strain evidence="9 10">PF-1</strain>
    </source>
</reference>
<dbReference type="EMBL" id="KE361638">
    <property type="protein sequence ID" value="EPQ27581.1"/>
    <property type="molecule type" value="Genomic_DNA"/>
</dbReference>
<evidence type="ECO:0000313" key="10">
    <source>
        <dbReference type="Proteomes" id="UP000053664"/>
    </source>
</evidence>
<dbReference type="GO" id="GO:0005774">
    <property type="term" value="C:vacuolar membrane"/>
    <property type="evidence" value="ECO:0007669"/>
    <property type="project" value="TreeGrafter"/>
</dbReference>
<keyword evidence="2" id="KW-0813">Transport</keyword>
<evidence type="ECO:0008006" key="11">
    <source>
        <dbReference type="Google" id="ProtNLM"/>
    </source>
</evidence>
<dbReference type="GeneID" id="19318819"/>
<accession>A0A061HAH4</accession>
<evidence type="ECO:0000256" key="3">
    <source>
        <dbReference type="ARBA" id="ARBA00022692"/>
    </source>
</evidence>
<feature type="transmembrane region" description="Helical" evidence="8">
    <location>
        <begin position="150"/>
        <end position="170"/>
    </location>
</feature>
<dbReference type="Gene3D" id="1.20.1280.290">
    <property type="match status" value="1"/>
</dbReference>
<dbReference type="Pfam" id="PF04193">
    <property type="entry name" value="PQ-loop"/>
    <property type="match status" value="2"/>
</dbReference>
<keyword evidence="5 8" id="KW-1133">Transmembrane helix</keyword>
<gene>
    <name evidence="9" type="ORF">PFL1_04719</name>
</gene>
<sequence>MSSELALSSLSRLLGWTYTVLWSLSFYPQVLINHRSKSVRGLSSDYVLLNLVGHSCYAAYNLVFLLSPTVQRQYRHRWGTDNVVQWNDAVFATHAALVSALTAWQWWRYRTPPSLPPTPRSRPSSRYEAIQAEEVQQEARHDGERISTPASLLLVAALSTLIATLGLLNLDTISALAFADTLAYIKLTVTLVKYLPQVVLNYTRKSTRGFSIENVLLDAAGGVLSLAQLLVDAQRLGGDWKGAVGDVGKLGLSFLSIGYDAILIVQHYLVYPSASTDTGRGTFSFLFSSSSSSHAGEDEEESHRGTERQRLLDPESSRRDI</sequence>
<dbReference type="HOGENOM" id="CLU_046327_0_0_1"/>
<evidence type="ECO:0000256" key="7">
    <source>
        <dbReference type="SAM" id="MobiDB-lite"/>
    </source>
</evidence>
<feature type="region of interest" description="Disordered" evidence="7">
    <location>
        <begin position="290"/>
        <end position="321"/>
    </location>
</feature>
<keyword evidence="4" id="KW-0677">Repeat</keyword>
<organism evidence="9 10">
    <name type="scientific">Pseudozyma flocculosa PF-1</name>
    <dbReference type="NCBI Taxonomy" id="1277687"/>
    <lineage>
        <taxon>Eukaryota</taxon>
        <taxon>Fungi</taxon>
        <taxon>Dikarya</taxon>
        <taxon>Basidiomycota</taxon>
        <taxon>Ustilaginomycotina</taxon>
        <taxon>Ustilaginomycetes</taxon>
        <taxon>Ustilaginales</taxon>
        <taxon>Ustilaginaceae</taxon>
        <taxon>Pseudozyma</taxon>
    </lineage>
</organism>
<dbReference type="GO" id="GO:0015184">
    <property type="term" value="F:L-cystine transmembrane transporter activity"/>
    <property type="evidence" value="ECO:0007669"/>
    <property type="project" value="TreeGrafter"/>
</dbReference>
<name>A0A061HAH4_9BASI</name>
<protein>
    <recommendedName>
        <fullName evidence="11">Cystinosin</fullName>
    </recommendedName>
</protein>
<keyword evidence="3 8" id="KW-0812">Transmembrane</keyword>
<dbReference type="KEGG" id="pfp:PFL1_04719"/>
<feature type="transmembrane region" description="Helical" evidence="8">
    <location>
        <begin position="13"/>
        <end position="34"/>
    </location>
</feature>
<dbReference type="Proteomes" id="UP000053664">
    <property type="component" value="Unassembled WGS sequence"/>
</dbReference>
<feature type="transmembrane region" description="Helical" evidence="8">
    <location>
        <begin position="176"/>
        <end position="195"/>
    </location>
</feature>
<dbReference type="InterPro" id="IPR005282">
    <property type="entry name" value="LC_transporter"/>
</dbReference>
<keyword evidence="6 8" id="KW-0472">Membrane</keyword>
<feature type="transmembrane region" description="Helical" evidence="8">
    <location>
        <begin position="46"/>
        <end position="66"/>
    </location>
</feature>
<evidence type="ECO:0000256" key="5">
    <source>
        <dbReference type="ARBA" id="ARBA00022989"/>
    </source>
</evidence>
<dbReference type="PANTHER" id="PTHR13131:SF5">
    <property type="entry name" value="CYSTINOSIN"/>
    <property type="match status" value="1"/>
</dbReference>
<comment type="subcellular location">
    <subcellularLocation>
        <location evidence="1">Endomembrane system</location>
        <topology evidence="1">Multi-pass membrane protein</topology>
    </subcellularLocation>
</comment>
<dbReference type="SMART" id="SM00679">
    <property type="entry name" value="CTNS"/>
    <property type="match status" value="2"/>
</dbReference>